<protein>
    <submittedName>
        <fullName evidence="2">Uncharacterized protein</fullName>
    </submittedName>
</protein>
<dbReference type="AlphaFoldDB" id="A0AAD7ZG76"/>
<feature type="non-terminal residue" evidence="2">
    <location>
        <position position="1"/>
    </location>
</feature>
<evidence type="ECO:0000256" key="1">
    <source>
        <dbReference type="SAM" id="Phobius"/>
    </source>
</evidence>
<dbReference type="EMBL" id="JASPKZ010008359">
    <property type="protein sequence ID" value="KAJ9580144.1"/>
    <property type="molecule type" value="Genomic_DNA"/>
</dbReference>
<feature type="transmembrane region" description="Helical" evidence="1">
    <location>
        <begin position="167"/>
        <end position="185"/>
    </location>
</feature>
<feature type="non-terminal residue" evidence="2">
    <location>
        <position position="211"/>
    </location>
</feature>
<organism evidence="2 3">
    <name type="scientific">Diploptera punctata</name>
    <name type="common">Pacific beetle cockroach</name>
    <dbReference type="NCBI Taxonomy" id="6984"/>
    <lineage>
        <taxon>Eukaryota</taxon>
        <taxon>Metazoa</taxon>
        <taxon>Ecdysozoa</taxon>
        <taxon>Arthropoda</taxon>
        <taxon>Hexapoda</taxon>
        <taxon>Insecta</taxon>
        <taxon>Pterygota</taxon>
        <taxon>Neoptera</taxon>
        <taxon>Polyneoptera</taxon>
        <taxon>Dictyoptera</taxon>
        <taxon>Blattodea</taxon>
        <taxon>Blaberoidea</taxon>
        <taxon>Blaberidae</taxon>
        <taxon>Diplopterinae</taxon>
        <taxon>Diploptera</taxon>
    </lineage>
</organism>
<keyword evidence="3" id="KW-1185">Reference proteome</keyword>
<keyword evidence="1" id="KW-0812">Transmembrane</keyword>
<dbReference type="Proteomes" id="UP001233999">
    <property type="component" value="Unassembled WGS sequence"/>
</dbReference>
<reference evidence="2" key="2">
    <citation type="submission" date="2023-05" db="EMBL/GenBank/DDBJ databases">
        <authorList>
            <person name="Fouks B."/>
        </authorList>
    </citation>
    <scope>NUCLEOTIDE SEQUENCE</scope>
    <source>
        <strain evidence="2">Stay&amp;Tobe</strain>
        <tissue evidence="2">Testes</tissue>
    </source>
</reference>
<evidence type="ECO:0000313" key="2">
    <source>
        <dbReference type="EMBL" id="KAJ9580144.1"/>
    </source>
</evidence>
<keyword evidence="1" id="KW-1133">Transmembrane helix</keyword>
<sequence length="211" mass="24849">LLLRTCSTVLPSLHHYPPPKIPFVSLTPVAKCKGLKCWCLLNAFRRSLLISLYVCAIYVQLSKCMYNKVYASRPRTLFYLLVKGVNVQAWELQCGSKLTFRGGTGFDTLLYEFMKTLRIEPGSPEWKWKYGSLRSWHHVGRPRTIRTVAMCYIPGLLLKFVRNFFNHSVYLFIYLFIYLFMYLYFRFHQCFTNIFSGVFPNMLISPYSRLL</sequence>
<reference evidence="2" key="1">
    <citation type="journal article" date="2023" name="IScience">
        <title>Live-bearing cockroach genome reveals convergent evolutionary mechanisms linked to viviparity in insects and beyond.</title>
        <authorList>
            <person name="Fouks B."/>
            <person name="Harrison M.C."/>
            <person name="Mikhailova A.A."/>
            <person name="Marchal E."/>
            <person name="English S."/>
            <person name="Carruthers M."/>
            <person name="Jennings E.C."/>
            <person name="Chiamaka E.L."/>
            <person name="Frigard R.A."/>
            <person name="Pippel M."/>
            <person name="Attardo G.M."/>
            <person name="Benoit J.B."/>
            <person name="Bornberg-Bauer E."/>
            <person name="Tobe S.S."/>
        </authorList>
    </citation>
    <scope>NUCLEOTIDE SEQUENCE</scope>
    <source>
        <strain evidence="2">Stay&amp;Tobe</strain>
    </source>
</reference>
<evidence type="ECO:0000313" key="3">
    <source>
        <dbReference type="Proteomes" id="UP001233999"/>
    </source>
</evidence>
<proteinExistence type="predicted"/>
<keyword evidence="1" id="KW-0472">Membrane</keyword>
<accession>A0AAD7ZG76</accession>
<comment type="caution">
    <text evidence="2">The sequence shown here is derived from an EMBL/GenBank/DDBJ whole genome shotgun (WGS) entry which is preliminary data.</text>
</comment>
<gene>
    <name evidence="2" type="ORF">L9F63_004217</name>
</gene>
<name>A0AAD7ZG76_DIPPU</name>